<keyword evidence="6" id="KW-0067">ATP-binding</keyword>
<dbReference type="SUPFAM" id="SSF56112">
    <property type="entry name" value="Protein kinase-like (PK-like)"/>
    <property type="match status" value="1"/>
</dbReference>
<proteinExistence type="inferred from homology"/>
<evidence type="ECO:0000313" key="10">
    <source>
        <dbReference type="EMBL" id="MFC3629344.1"/>
    </source>
</evidence>
<dbReference type="NCBIfam" id="TIGR02457">
    <property type="entry name" value="TreS_Cterm"/>
    <property type="match status" value="1"/>
</dbReference>
<evidence type="ECO:0000256" key="2">
    <source>
        <dbReference type="ARBA" id="ARBA00011962"/>
    </source>
</evidence>
<gene>
    <name evidence="10" type="ORF">ACFOM8_07785</name>
</gene>
<protein>
    <recommendedName>
        <fullName evidence="3">Maltokinase</fullName>
        <ecNumber evidence="2">2.7.1.175</ecNumber>
    </recommendedName>
    <alternativeName>
        <fullName evidence="7">Maltose-1-phosphate synthase</fullName>
    </alternativeName>
</protein>
<dbReference type="Pfam" id="PF18085">
    <property type="entry name" value="Mak_N_cap"/>
    <property type="match status" value="1"/>
</dbReference>
<dbReference type="Proteomes" id="UP001595539">
    <property type="component" value="Unassembled WGS sequence"/>
</dbReference>
<evidence type="ECO:0000256" key="4">
    <source>
        <dbReference type="ARBA" id="ARBA00022679"/>
    </source>
</evidence>
<dbReference type="InterPro" id="IPR040999">
    <property type="entry name" value="Mak_N_cap"/>
</dbReference>
<comment type="similarity">
    <text evidence="1">Belongs to the aminoglycoside phosphotransferase family.</text>
</comment>
<evidence type="ECO:0000256" key="3">
    <source>
        <dbReference type="ARBA" id="ARBA00013882"/>
    </source>
</evidence>
<sequence>MTLDAPDGRAATAIGGQGGRLFQTDVLPQWLPSQRWFAGKDKGIGAVRMTPLGSLGQGEHELVSLDVTVGDQQQSYLLPLSARWGDENLRPGAPKLSHTLARIRDAARVGALIDGAFDERLPRLLLDALKENRSDGAMRFEGTEALRRIGDPGDPRQLGAEQSNLSIAFGDKIILKLYRRIREGEQPDVEVAKFLTEVAGYKNTPRYLGQAAHGPVILAAAFAFVPNQGDAWSGIVKALEPEMRERETRLPAGAAQPDAARFDFPLGIGALLGRRTAELHKALATETDDPAFATADLTPDQLGRWAADAVSEAQALIARLEQAHLPEAVAPLARSLLDQREALLARLRAVAELAPACKLSRIHGDFHLGQVLLVSDDVAIIDFEGEPARSLAERREKSSPLRDVAGMLRSFDYAAMSVASRQGGSSASGAGRGMERVEAWRRTVARDFLEAYDAHSQGAPNLPADAGSRKVLLDFFLLHKAIYEAGYELSNRPAWIGIPLRGILDLLERSGE</sequence>
<evidence type="ECO:0000259" key="9">
    <source>
        <dbReference type="Pfam" id="PF18085"/>
    </source>
</evidence>
<reference evidence="11" key="1">
    <citation type="journal article" date="2019" name="Int. J. Syst. Evol. Microbiol.">
        <title>The Global Catalogue of Microorganisms (GCM) 10K type strain sequencing project: providing services to taxonomists for standard genome sequencing and annotation.</title>
        <authorList>
            <consortium name="The Broad Institute Genomics Platform"/>
            <consortium name="The Broad Institute Genome Sequencing Center for Infectious Disease"/>
            <person name="Wu L."/>
            <person name="Ma J."/>
        </authorList>
    </citation>
    <scope>NUCLEOTIDE SEQUENCE [LARGE SCALE GENOMIC DNA]</scope>
    <source>
        <strain evidence="11">KCTC 42473</strain>
    </source>
</reference>
<keyword evidence="11" id="KW-1185">Reference proteome</keyword>
<comment type="caution">
    <text evidence="10">The sequence shown here is derived from an EMBL/GenBank/DDBJ whole genome shotgun (WGS) entry which is preliminary data.</text>
</comment>
<organism evidence="10 11">
    <name type="scientific">Paracoccus angustae</name>
    <dbReference type="NCBI Taxonomy" id="1671480"/>
    <lineage>
        <taxon>Bacteria</taxon>
        <taxon>Pseudomonadati</taxon>
        <taxon>Pseudomonadota</taxon>
        <taxon>Alphaproteobacteria</taxon>
        <taxon>Rhodobacterales</taxon>
        <taxon>Paracoccaceae</taxon>
        <taxon>Paracoccus</taxon>
    </lineage>
</organism>
<evidence type="ECO:0000256" key="6">
    <source>
        <dbReference type="ARBA" id="ARBA00022840"/>
    </source>
</evidence>
<keyword evidence="5" id="KW-0547">Nucleotide-binding</keyword>
<name>A0ABV7U2P9_9RHOB</name>
<evidence type="ECO:0000256" key="1">
    <source>
        <dbReference type="ARBA" id="ARBA00006219"/>
    </source>
</evidence>
<dbReference type="InterPro" id="IPR011009">
    <property type="entry name" value="Kinase-like_dom_sf"/>
</dbReference>
<feature type="domain" description="Maltokinase N-terminal cap" evidence="9">
    <location>
        <begin position="30"/>
        <end position="87"/>
    </location>
</feature>
<dbReference type="Gene3D" id="3.90.1200.10">
    <property type="match status" value="1"/>
</dbReference>
<accession>A0ABV7U2P9</accession>
<evidence type="ECO:0000256" key="5">
    <source>
        <dbReference type="ARBA" id="ARBA00022741"/>
    </source>
</evidence>
<evidence type="ECO:0000256" key="7">
    <source>
        <dbReference type="ARBA" id="ARBA00031251"/>
    </source>
</evidence>
<dbReference type="EC" id="2.7.1.175" evidence="2"/>
<evidence type="ECO:0000313" key="11">
    <source>
        <dbReference type="Proteomes" id="UP001595539"/>
    </source>
</evidence>
<comment type="catalytic activity">
    <reaction evidence="8">
        <text>D-maltose + ATP = alpha-maltose 1-phosphate + ADP + H(+)</text>
        <dbReference type="Rhea" id="RHEA:31915"/>
        <dbReference type="ChEBI" id="CHEBI:15378"/>
        <dbReference type="ChEBI" id="CHEBI:17306"/>
        <dbReference type="ChEBI" id="CHEBI:30616"/>
        <dbReference type="ChEBI" id="CHEBI:63576"/>
        <dbReference type="ChEBI" id="CHEBI:456216"/>
        <dbReference type="EC" id="2.7.1.175"/>
    </reaction>
</comment>
<keyword evidence="4" id="KW-0808">Transferase</keyword>
<dbReference type="EMBL" id="JBHRXY010000004">
    <property type="protein sequence ID" value="MFC3629344.1"/>
    <property type="molecule type" value="Genomic_DNA"/>
</dbReference>
<evidence type="ECO:0000256" key="8">
    <source>
        <dbReference type="ARBA" id="ARBA00049067"/>
    </source>
</evidence>
<dbReference type="InterPro" id="IPR012811">
    <property type="entry name" value="TreS_maltokin_C_dom"/>
</dbReference>